<dbReference type="GO" id="GO:0003785">
    <property type="term" value="F:actin monomer binding"/>
    <property type="evidence" value="ECO:0007669"/>
    <property type="project" value="TreeGrafter"/>
</dbReference>
<dbReference type="GO" id="GO:0051015">
    <property type="term" value="F:actin filament binding"/>
    <property type="evidence" value="ECO:0007669"/>
    <property type="project" value="TreeGrafter"/>
</dbReference>
<reference evidence="3 4" key="1">
    <citation type="submission" date="2015-08" db="EMBL/GenBank/DDBJ databases">
        <title>Next Generation Sequencing and Analysis of the Genome of Puccinia sorghi L Schw, the Causal Agent of Maize Common Rust.</title>
        <authorList>
            <person name="Rochi L."/>
            <person name="Burguener G."/>
            <person name="Darino M."/>
            <person name="Turjanski A."/>
            <person name="Kreff E."/>
            <person name="Dieguez M.J."/>
            <person name="Sacco F."/>
        </authorList>
    </citation>
    <scope>NUCLEOTIDE SEQUENCE [LARGE SCALE GENOMIC DNA]</scope>
    <source>
        <strain evidence="3 4">RO10H11247</strain>
    </source>
</reference>
<evidence type="ECO:0000256" key="1">
    <source>
        <dbReference type="ARBA" id="ARBA00023203"/>
    </source>
</evidence>
<accession>A0A0L6VLM6</accession>
<name>A0A0L6VLM6_9BASI</name>
<sequence>MFATTKQELTPQGYLAHLASQKAQAPMTLRERELADIKAAEGADSSSMGTTLRSSNVWGARGNTTYANLGLKWHQEAADALISWSNPDGEPVVQFVKVISTRPIRISIFPMKPSFYRPIITRVNYNFLTTNQRTPFTNSCKMETRNVVSADLATLKKTPLCVMHSKHSQLLYSCNSISVSSKALEYGFTLDKKVGLLFLKPTSGKKILWRVLLLDTPCISLLKEFMAFMLLLQIETSNPEEVDVEYIKAELGSSDPSTTSPDSSSLKPATGFAKPARPGRRK</sequence>
<evidence type="ECO:0000313" key="3">
    <source>
        <dbReference type="EMBL" id="KNZ61676.1"/>
    </source>
</evidence>
<gene>
    <name evidence="3" type="ORF">VP01_1371g5</name>
</gene>
<dbReference type="GO" id="GO:0005884">
    <property type="term" value="C:actin filament"/>
    <property type="evidence" value="ECO:0007669"/>
    <property type="project" value="TreeGrafter"/>
</dbReference>
<dbReference type="PANTHER" id="PTHR13759:SF1">
    <property type="entry name" value="TWINFILIN"/>
    <property type="match status" value="1"/>
</dbReference>
<evidence type="ECO:0000313" key="4">
    <source>
        <dbReference type="Proteomes" id="UP000037035"/>
    </source>
</evidence>
<dbReference type="EMBL" id="LAVV01004132">
    <property type="protein sequence ID" value="KNZ61676.1"/>
    <property type="molecule type" value="Genomic_DNA"/>
</dbReference>
<dbReference type="GO" id="GO:0030042">
    <property type="term" value="P:actin filament depolymerization"/>
    <property type="evidence" value="ECO:0007669"/>
    <property type="project" value="TreeGrafter"/>
</dbReference>
<keyword evidence="1" id="KW-0009">Actin-binding</keyword>
<feature type="compositionally biased region" description="Low complexity" evidence="2">
    <location>
        <begin position="253"/>
        <end position="265"/>
    </location>
</feature>
<organism evidence="3 4">
    <name type="scientific">Puccinia sorghi</name>
    <dbReference type="NCBI Taxonomy" id="27349"/>
    <lineage>
        <taxon>Eukaryota</taxon>
        <taxon>Fungi</taxon>
        <taxon>Dikarya</taxon>
        <taxon>Basidiomycota</taxon>
        <taxon>Pucciniomycotina</taxon>
        <taxon>Pucciniomycetes</taxon>
        <taxon>Pucciniales</taxon>
        <taxon>Pucciniaceae</taxon>
        <taxon>Puccinia</taxon>
    </lineage>
</organism>
<dbReference type="GO" id="GO:0051016">
    <property type="term" value="P:barbed-end actin filament capping"/>
    <property type="evidence" value="ECO:0007669"/>
    <property type="project" value="TreeGrafter"/>
</dbReference>
<feature type="region of interest" description="Disordered" evidence="2">
    <location>
        <begin position="252"/>
        <end position="282"/>
    </location>
</feature>
<proteinExistence type="predicted"/>
<evidence type="ECO:0000256" key="2">
    <source>
        <dbReference type="SAM" id="MobiDB-lite"/>
    </source>
</evidence>
<dbReference type="STRING" id="27349.A0A0L6VLM6"/>
<dbReference type="OrthoDB" id="10006997at2759"/>
<dbReference type="GO" id="GO:0005737">
    <property type="term" value="C:cytoplasm"/>
    <property type="evidence" value="ECO:0007669"/>
    <property type="project" value="TreeGrafter"/>
</dbReference>
<comment type="caution">
    <text evidence="3">The sequence shown here is derived from an EMBL/GenBank/DDBJ whole genome shotgun (WGS) entry which is preliminary data.</text>
</comment>
<keyword evidence="4" id="KW-1185">Reference proteome</keyword>
<dbReference type="Proteomes" id="UP000037035">
    <property type="component" value="Unassembled WGS sequence"/>
</dbReference>
<dbReference type="InterPro" id="IPR028458">
    <property type="entry name" value="Twinfilin"/>
</dbReference>
<dbReference type="VEuPathDB" id="FungiDB:VP01_1371g5"/>
<dbReference type="AlphaFoldDB" id="A0A0L6VLM6"/>
<dbReference type="PANTHER" id="PTHR13759">
    <property type="entry name" value="TWINFILIN"/>
    <property type="match status" value="1"/>
</dbReference>
<protein>
    <submittedName>
        <fullName evidence="3">Uncharacterized protein</fullName>
    </submittedName>
</protein>